<feature type="domain" description="VOC" evidence="1">
    <location>
        <begin position="4"/>
        <end position="135"/>
    </location>
</feature>
<proteinExistence type="predicted"/>
<dbReference type="PANTHER" id="PTHR40265:SF1">
    <property type="entry name" value="GLYOXALASE-LIKE DOMAIN-CONTAINING PROTEIN"/>
    <property type="match status" value="1"/>
</dbReference>
<evidence type="ECO:0000259" key="1">
    <source>
        <dbReference type="PROSITE" id="PS51819"/>
    </source>
</evidence>
<sequence>MPLSIDHIVIAVADLDAAIRDYTTLGFTVLPGGEHPRGSRNALVVFADGAYLEIIAFPRPLPDYRWWQVLDRAGPGLVDYALLPDDLDADLARARAAGIVMDGPIDGGRLQPDGTRIAWRSARPPEPDIPFLCTDVTPRSLRVPEGPGRRHANGVTGVAGVTVAVQDLATSVARYRALLGCEPVAVGGVPGLAFGIAQFRIGRQTLSLTEPHGPAAASLGEHLVRRGQGAYAISFYGSEDARIDDGLAHGARLEIVRDV</sequence>
<dbReference type="InterPro" id="IPR025870">
    <property type="entry name" value="Glyoxalase-like_dom"/>
</dbReference>
<dbReference type="PANTHER" id="PTHR40265">
    <property type="entry name" value="BLL2707 PROTEIN"/>
    <property type="match status" value="1"/>
</dbReference>
<dbReference type="InterPro" id="IPR029068">
    <property type="entry name" value="Glyas_Bleomycin-R_OHBP_Dase"/>
</dbReference>
<reference evidence="2" key="1">
    <citation type="submission" date="2022-08" db="EMBL/GenBank/DDBJ databases">
        <title>Complete Genome Sequences of 2 Bosea sp. soil isolates.</title>
        <authorList>
            <person name="Alvarez Arevalo M."/>
            <person name="Sterndorff E.B."/>
            <person name="Faurdal D."/>
            <person name="Joergensen T.S."/>
            <person name="Weber T."/>
        </authorList>
    </citation>
    <scope>NUCLEOTIDE SEQUENCE</scope>
    <source>
        <strain evidence="2">NBC_00436</strain>
    </source>
</reference>
<name>A0A9E8CSB8_9HYPH</name>
<dbReference type="Pfam" id="PF13468">
    <property type="entry name" value="Glyoxalase_3"/>
    <property type="match status" value="1"/>
</dbReference>
<dbReference type="SUPFAM" id="SSF54593">
    <property type="entry name" value="Glyoxalase/Bleomycin resistance protein/Dihydroxybiphenyl dioxygenase"/>
    <property type="match status" value="2"/>
</dbReference>
<dbReference type="Gene3D" id="3.10.180.10">
    <property type="entry name" value="2,3-Dihydroxybiphenyl 1,2-Dioxygenase, domain 1"/>
    <property type="match status" value="2"/>
</dbReference>
<protein>
    <submittedName>
        <fullName evidence="2">VOC family protein</fullName>
    </submittedName>
</protein>
<accession>A0A9E8CSB8</accession>
<dbReference type="AlphaFoldDB" id="A0A9E8CSB8"/>
<evidence type="ECO:0000313" key="2">
    <source>
        <dbReference type="EMBL" id="UZF86921.1"/>
    </source>
</evidence>
<dbReference type="InterPro" id="IPR037523">
    <property type="entry name" value="VOC_core"/>
</dbReference>
<dbReference type="PROSITE" id="PS51819">
    <property type="entry name" value="VOC"/>
    <property type="match status" value="1"/>
</dbReference>
<dbReference type="CDD" id="cd06587">
    <property type="entry name" value="VOC"/>
    <property type="match status" value="1"/>
</dbReference>
<organism evidence="2">
    <name type="scientific">Bosea sp. NBC_00436</name>
    <dbReference type="NCBI Taxonomy" id="2969620"/>
    <lineage>
        <taxon>Bacteria</taxon>
        <taxon>Pseudomonadati</taxon>
        <taxon>Pseudomonadota</taxon>
        <taxon>Alphaproteobacteria</taxon>
        <taxon>Hyphomicrobiales</taxon>
        <taxon>Boseaceae</taxon>
        <taxon>Bosea</taxon>
    </lineage>
</organism>
<dbReference type="EMBL" id="CP102774">
    <property type="protein sequence ID" value="UZF86921.1"/>
    <property type="molecule type" value="Genomic_DNA"/>
</dbReference>
<gene>
    <name evidence="2" type="ORF">NWE54_24730</name>
</gene>